<dbReference type="Pfam" id="PF19353">
    <property type="entry name" value="DUF5930"/>
    <property type="match status" value="1"/>
</dbReference>
<keyword evidence="3" id="KW-1133">Transmembrane helix</keyword>
<evidence type="ECO:0000313" key="6">
    <source>
        <dbReference type="EMBL" id="AAV95496.1"/>
    </source>
</evidence>
<name>Q5LR99_RUEPO</name>
<dbReference type="STRING" id="246200.SPO2230"/>
<dbReference type="GO" id="GO:0004222">
    <property type="term" value="F:metalloendopeptidase activity"/>
    <property type="evidence" value="ECO:0007669"/>
    <property type="project" value="TreeGrafter"/>
</dbReference>
<dbReference type="Pfam" id="PF01551">
    <property type="entry name" value="Peptidase_M23"/>
    <property type="match status" value="1"/>
</dbReference>
<sequence>MVSADFRRNRAVMGRVFALLVNKLARSALRRYSHVPRPRHHSIPGFCEGTTRDGRVRTRLAIKIHAFLEQKFPERRVFLKSDTDTRFIRLRPETQLIAFGGATLLVAWTIVATAILLMDSIGAGNFREQAKRDQATYQERLNALSQERDARAEEAVAAQRRFNAALTQISAMQTELLASETRRRELETGVDVIQTTLRATMKQRENARAELAKMLDEKGDSAAVQEVAAEVPAQMDFMAAALERTAQQRDQIRADAQSALDARAELELEIKLMEERNDQIFRQLEEAMTISLEPLDKMFRSAGMPTDRIIEEVRRGYSGQGGPLTPLSFSTRGEEPSADEIRANLLLQQMDQLNLYRLAAEQAPFASPVRAAVRYTSGYGYRRDPKTGGKRMHNGSDFAGKHGTDIHATADGVVTHAGWQSGFGKLIKIRHAFGIETYYAHNSQLRVKVGQRVSRGDHIADMGSTGRSTGTHLHYEVHVNGRPVNPMTYIKASRNVF</sequence>
<dbReference type="PANTHER" id="PTHR21666">
    <property type="entry name" value="PEPTIDASE-RELATED"/>
    <property type="match status" value="1"/>
</dbReference>
<dbReference type="Proteomes" id="UP000001023">
    <property type="component" value="Chromosome"/>
</dbReference>
<proteinExistence type="predicted"/>
<dbReference type="HOGENOM" id="CLU_029425_2_1_5"/>
<evidence type="ECO:0000259" key="5">
    <source>
        <dbReference type="Pfam" id="PF19353"/>
    </source>
</evidence>
<dbReference type="KEGG" id="sil:SPO2230"/>
<feature type="coiled-coil region" evidence="2">
    <location>
        <begin position="249"/>
        <end position="283"/>
    </location>
</feature>
<gene>
    <name evidence="6" type="ordered locus">SPO2230</name>
</gene>
<dbReference type="AlphaFoldDB" id="Q5LR99"/>
<dbReference type="InterPro" id="IPR045974">
    <property type="entry name" value="DUF5930"/>
</dbReference>
<protein>
    <submittedName>
        <fullName evidence="6">Peptidase, M23/M37 family</fullName>
    </submittedName>
</protein>
<organism evidence="6 7">
    <name type="scientific">Ruegeria pomeroyi (strain ATCC 700808 / DSM 15171 / DSS-3)</name>
    <name type="common">Silicibacter pomeroyi</name>
    <dbReference type="NCBI Taxonomy" id="246200"/>
    <lineage>
        <taxon>Bacteria</taxon>
        <taxon>Pseudomonadati</taxon>
        <taxon>Pseudomonadota</taxon>
        <taxon>Alphaproteobacteria</taxon>
        <taxon>Rhodobacterales</taxon>
        <taxon>Roseobacteraceae</taxon>
        <taxon>Ruegeria</taxon>
    </lineage>
</organism>
<evidence type="ECO:0000256" key="2">
    <source>
        <dbReference type="SAM" id="Coils"/>
    </source>
</evidence>
<dbReference type="EMBL" id="CP000031">
    <property type="protein sequence ID" value="AAV95496.1"/>
    <property type="molecule type" value="Genomic_DNA"/>
</dbReference>
<dbReference type="SUPFAM" id="SSF51261">
    <property type="entry name" value="Duplicated hybrid motif"/>
    <property type="match status" value="1"/>
</dbReference>
<dbReference type="CDD" id="cd12797">
    <property type="entry name" value="M23_peptidase"/>
    <property type="match status" value="1"/>
</dbReference>
<keyword evidence="1" id="KW-0732">Signal</keyword>
<keyword evidence="7" id="KW-1185">Reference proteome</keyword>
<dbReference type="PANTHER" id="PTHR21666:SF289">
    <property type="entry name" value="L-ALA--D-GLU ENDOPEPTIDASE"/>
    <property type="match status" value="1"/>
</dbReference>
<feature type="transmembrane region" description="Helical" evidence="3">
    <location>
        <begin position="96"/>
        <end position="118"/>
    </location>
</feature>
<keyword evidence="3" id="KW-0812">Transmembrane</keyword>
<evidence type="ECO:0000313" key="7">
    <source>
        <dbReference type="Proteomes" id="UP000001023"/>
    </source>
</evidence>
<reference evidence="6 7" key="2">
    <citation type="journal article" date="2014" name="Stand. Genomic Sci.">
        <title>An updated genome annotation for the model marine bacterium Ruegeria pomeroyi DSS-3.</title>
        <authorList>
            <person name="Rivers A.R."/>
            <person name="Smith C.B."/>
            <person name="Moran M.A."/>
        </authorList>
    </citation>
    <scope>GENOME REANNOTATION</scope>
    <source>
        <strain evidence="7">ATCC 700808 / DSM 15171 / DSS-3</strain>
    </source>
</reference>
<feature type="domain" description="M23ase beta-sheet core" evidence="4">
    <location>
        <begin position="391"/>
        <end position="486"/>
    </location>
</feature>
<dbReference type="Gene3D" id="2.70.70.10">
    <property type="entry name" value="Glucose Permease (Domain IIA)"/>
    <property type="match status" value="1"/>
</dbReference>
<dbReference type="InterPro" id="IPR016047">
    <property type="entry name" value="M23ase_b-sheet_dom"/>
</dbReference>
<dbReference type="InterPro" id="IPR011055">
    <property type="entry name" value="Dup_hybrid_motif"/>
</dbReference>
<reference evidence="6 7" key="1">
    <citation type="journal article" date="2004" name="Nature">
        <title>Genome sequence of Silicibacter pomeroyi reveals adaptations to the marine environment.</title>
        <authorList>
            <person name="Moran M.A."/>
            <person name="Buchan A."/>
            <person name="Gonzalez J.M."/>
            <person name="Heidelberg J.F."/>
            <person name="Whitman W.B."/>
            <person name="Kiene R.P."/>
            <person name="Henriksen J.R."/>
            <person name="King G.M."/>
            <person name="Belas R."/>
            <person name="Fuqua C."/>
            <person name="Brinkac L."/>
            <person name="Lewis M."/>
            <person name="Johri S."/>
            <person name="Weaver B."/>
            <person name="Pai G."/>
            <person name="Eisen J.A."/>
            <person name="Rahe E."/>
            <person name="Sheldon W.M."/>
            <person name="Ye W."/>
            <person name="Miller T.R."/>
            <person name="Carlton J."/>
            <person name="Rasko D.A."/>
            <person name="Paulsen I.T."/>
            <person name="Ren Q."/>
            <person name="Daugherty S.C."/>
            <person name="Deboy R.T."/>
            <person name="Dodson R.J."/>
            <person name="Durkin A.S."/>
            <person name="Madupu R."/>
            <person name="Nelson W.C."/>
            <person name="Sullivan S.A."/>
            <person name="Rosovitz M.J."/>
            <person name="Haft D.H."/>
            <person name="Selengut J."/>
            <person name="Ward N."/>
        </authorList>
    </citation>
    <scope>NUCLEOTIDE SEQUENCE [LARGE SCALE GENOMIC DNA]</scope>
    <source>
        <strain evidence="7">ATCC 700808 / DSM 15171 / DSS-3</strain>
    </source>
</reference>
<keyword evidence="2" id="KW-0175">Coiled coil</keyword>
<dbReference type="FunFam" id="2.70.70.10:FF:000006">
    <property type="entry name" value="M23 family peptidase"/>
    <property type="match status" value="1"/>
</dbReference>
<dbReference type="eggNOG" id="COG0739">
    <property type="taxonomic scope" value="Bacteria"/>
</dbReference>
<evidence type="ECO:0000256" key="3">
    <source>
        <dbReference type="SAM" id="Phobius"/>
    </source>
</evidence>
<accession>Q5LR99</accession>
<dbReference type="InterPro" id="IPR050570">
    <property type="entry name" value="Cell_wall_metabolism_enzyme"/>
</dbReference>
<feature type="domain" description="DUF5930" evidence="5">
    <location>
        <begin position="57"/>
        <end position="374"/>
    </location>
</feature>
<evidence type="ECO:0000259" key="4">
    <source>
        <dbReference type="Pfam" id="PF01551"/>
    </source>
</evidence>
<evidence type="ECO:0000256" key="1">
    <source>
        <dbReference type="ARBA" id="ARBA00022729"/>
    </source>
</evidence>
<keyword evidence="3" id="KW-0472">Membrane</keyword>
<dbReference type="PaxDb" id="246200-SPO2230"/>